<feature type="non-terminal residue" evidence="1">
    <location>
        <position position="1"/>
    </location>
</feature>
<organism evidence="1 2">
    <name type="scientific">Racocetra fulgida</name>
    <dbReference type="NCBI Taxonomy" id="60492"/>
    <lineage>
        <taxon>Eukaryota</taxon>
        <taxon>Fungi</taxon>
        <taxon>Fungi incertae sedis</taxon>
        <taxon>Mucoromycota</taxon>
        <taxon>Glomeromycotina</taxon>
        <taxon>Glomeromycetes</taxon>
        <taxon>Diversisporales</taxon>
        <taxon>Gigasporaceae</taxon>
        <taxon>Racocetra</taxon>
    </lineage>
</organism>
<sequence length="60" mass="7210">YYNYLYSIFTNKYISLKRYFIEITLNDNTKLHKEMKNIIKIIGGLLKDRVEADDSFANKE</sequence>
<gene>
    <name evidence="1" type="ORF">RFULGI_LOCUS18418</name>
</gene>
<dbReference type="Proteomes" id="UP000789396">
    <property type="component" value="Unassembled WGS sequence"/>
</dbReference>
<dbReference type="AlphaFoldDB" id="A0A9N9K2H5"/>
<dbReference type="EMBL" id="CAJVPZ010080488">
    <property type="protein sequence ID" value="CAG8807743.1"/>
    <property type="molecule type" value="Genomic_DNA"/>
</dbReference>
<proteinExistence type="predicted"/>
<reference evidence="1" key="1">
    <citation type="submission" date="2021-06" db="EMBL/GenBank/DDBJ databases">
        <authorList>
            <person name="Kallberg Y."/>
            <person name="Tangrot J."/>
            <person name="Rosling A."/>
        </authorList>
    </citation>
    <scope>NUCLEOTIDE SEQUENCE</scope>
    <source>
        <strain evidence="1">IN212</strain>
    </source>
</reference>
<accession>A0A9N9K2H5</accession>
<feature type="non-terminal residue" evidence="1">
    <location>
        <position position="60"/>
    </location>
</feature>
<keyword evidence="2" id="KW-1185">Reference proteome</keyword>
<protein>
    <submittedName>
        <fullName evidence="1">14022_t:CDS:1</fullName>
    </submittedName>
</protein>
<comment type="caution">
    <text evidence="1">The sequence shown here is derived from an EMBL/GenBank/DDBJ whole genome shotgun (WGS) entry which is preliminary data.</text>
</comment>
<evidence type="ECO:0000313" key="1">
    <source>
        <dbReference type="EMBL" id="CAG8807743.1"/>
    </source>
</evidence>
<name>A0A9N9K2H5_9GLOM</name>
<evidence type="ECO:0000313" key="2">
    <source>
        <dbReference type="Proteomes" id="UP000789396"/>
    </source>
</evidence>